<comment type="caution">
    <text evidence="1">The sequence shown here is derived from an EMBL/GenBank/DDBJ whole genome shotgun (WGS) entry which is preliminary data.</text>
</comment>
<dbReference type="EMBL" id="MAAF01000036">
    <property type="protein sequence ID" value="OUR82680.1"/>
    <property type="molecule type" value="Genomic_DNA"/>
</dbReference>
<sequence length="59" mass="7062">MIIKIVDSEPEFVDGRKHYLRFMTTLSLVEVRANTRHTYKKAPDRRRLYLTSIQVSFSF</sequence>
<name>A0A1Y5EJU0_COLPS</name>
<evidence type="ECO:0000313" key="2">
    <source>
        <dbReference type="Proteomes" id="UP000243053"/>
    </source>
</evidence>
<dbReference type="Proteomes" id="UP000243053">
    <property type="component" value="Unassembled WGS sequence"/>
</dbReference>
<reference evidence="2" key="1">
    <citation type="journal article" date="2017" name="Proc. Natl. Acad. Sci. U.S.A.">
        <title>Simulation of Deepwater Horizon oil plume reveals substrate specialization within a complex community of hydrocarbon degraders.</title>
        <authorList>
            <person name="Hu P."/>
            <person name="Dubinsky E.A."/>
            <person name="Probst A.J."/>
            <person name="Wang J."/>
            <person name="Sieber C.M.K."/>
            <person name="Tom L.M."/>
            <person name="Gardinali P."/>
            <person name="Banfield J.F."/>
            <person name="Atlas R.M."/>
            <person name="Andersen G.L."/>
        </authorList>
    </citation>
    <scope>NUCLEOTIDE SEQUENCE [LARGE SCALE GENOMIC DNA]</scope>
</reference>
<gene>
    <name evidence="1" type="ORF">A9Q75_05160</name>
</gene>
<dbReference type="AlphaFoldDB" id="A0A1Y5EJU0"/>
<accession>A0A1Y5EJU0</accession>
<proteinExistence type="predicted"/>
<organism evidence="1 2">
    <name type="scientific">Colwellia psychrerythraea</name>
    <name type="common">Vibrio psychroerythus</name>
    <dbReference type="NCBI Taxonomy" id="28229"/>
    <lineage>
        <taxon>Bacteria</taxon>
        <taxon>Pseudomonadati</taxon>
        <taxon>Pseudomonadota</taxon>
        <taxon>Gammaproteobacteria</taxon>
        <taxon>Alteromonadales</taxon>
        <taxon>Colwelliaceae</taxon>
        <taxon>Colwellia</taxon>
    </lineage>
</organism>
<protein>
    <submittedName>
        <fullName evidence="1">Uncharacterized protein</fullName>
    </submittedName>
</protein>
<evidence type="ECO:0000313" key="1">
    <source>
        <dbReference type="EMBL" id="OUR82680.1"/>
    </source>
</evidence>